<evidence type="ECO:0000313" key="2">
    <source>
        <dbReference type="Proteomes" id="UP000004605"/>
    </source>
</evidence>
<dbReference type="AlphaFoldDB" id="F9S274"/>
<comment type="caution">
    <text evidence="1">The sequence shown here is derived from an EMBL/GenBank/DDBJ whole genome shotgun (WGS) entry which is preliminary data.</text>
</comment>
<keyword evidence="2" id="KW-1185">Reference proteome</keyword>
<evidence type="ECO:0000313" key="1">
    <source>
        <dbReference type="EMBL" id="EGU39936.1"/>
    </source>
</evidence>
<reference evidence="1 2" key="1">
    <citation type="journal article" date="2012" name="Int. J. Syst. Evol. Microbiol.">
        <title>Vibrio caribbeanicus sp. nov., isolated from the marine sponge Scleritoderma cyanea.</title>
        <authorList>
            <person name="Hoffmann M."/>
            <person name="Monday S.R."/>
            <person name="Allard M.W."/>
            <person name="Strain E.A."/>
            <person name="Whittaker P."/>
            <person name="Naum M."/>
            <person name="McCarthy P.J."/>
            <person name="Lopez J.V."/>
            <person name="Fischer M."/>
            <person name="Brown E.W."/>
        </authorList>
    </citation>
    <scope>NUCLEOTIDE SEQUENCE [LARGE SCALE GENOMIC DNA]</scope>
    <source>
        <strain evidence="1 2">ATCC 700023</strain>
    </source>
</reference>
<accession>F9S274</accession>
<dbReference type="Proteomes" id="UP000004605">
    <property type="component" value="Unassembled WGS sequence"/>
</dbReference>
<organism evidence="1 2">
    <name type="scientific">Vibrio ichthyoenteri ATCC 700023</name>
    <dbReference type="NCBI Taxonomy" id="870968"/>
    <lineage>
        <taxon>Bacteria</taxon>
        <taxon>Pseudomonadati</taxon>
        <taxon>Pseudomonadota</taxon>
        <taxon>Gammaproteobacteria</taxon>
        <taxon>Vibrionales</taxon>
        <taxon>Vibrionaceae</taxon>
        <taxon>Vibrio</taxon>
    </lineage>
</organism>
<sequence length="36" mass="4095">MQHAALPLQNTLNSSLNLTWKQLTDADALFMHTKKI</sequence>
<protein>
    <submittedName>
        <fullName evidence="1">Uncharacterized protein</fullName>
    </submittedName>
</protein>
<name>F9S274_9VIBR</name>
<gene>
    <name evidence="1" type="ORF">VII00023_19034</name>
</gene>
<proteinExistence type="predicted"/>
<dbReference type="EMBL" id="AFWF01000142">
    <property type="protein sequence ID" value="EGU39936.1"/>
    <property type="molecule type" value="Genomic_DNA"/>
</dbReference>